<dbReference type="InterPro" id="IPR028203">
    <property type="entry name" value="PSII_CF48-like_dom"/>
</dbReference>
<dbReference type="PROSITE" id="PS51257">
    <property type="entry name" value="PROKAR_LIPOPROTEIN"/>
    <property type="match status" value="1"/>
</dbReference>
<dbReference type="Proteomes" id="UP000242815">
    <property type="component" value="Unassembled WGS sequence"/>
</dbReference>
<keyword evidence="2" id="KW-0604">Photosystem II</keyword>
<feature type="domain" description="Photosynthesis system II assembly factor Ycf48/Hcf136-like" evidence="3">
    <location>
        <begin position="162"/>
        <end position="254"/>
    </location>
</feature>
<keyword evidence="1" id="KW-0602">Photosynthesis</keyword>
<evidence type="ECO:0000256" key="1">
    <source>
        <dbReference type="ARBA" id="ARBA00022531"/>
    </source>
</evidence>
<proteinExistence type="predicted"/>
<dbReference type="GO" id="GO:0015979">
    <property type="term" value="P:photosynthesis"/>
    <property type="evidence" value="ECO:0007669"/>
    <property type="project" value="UniProtKB-KW"/>
</dbReference>
<evidence type="ECO:0000313" key="4">
    <source>
        <dbReference type="EMBL" id="SFQ59492.1"/>
    </source>
</evidence>
<sequence>MFDLPLRLVRPVRQPLRLAPLGLMLLWLGGCEAPLDLEAVQQQRLQPIQRTDFYQSMASNDQLTLLAGNHGVVLISSDLGQHWQRQQLPTDMGLIDLDVCPDQSFIALAFDNQLWHISPDASDWSAHPLPSSEQMMTATCAPDGSWWAAGSYSTLQSSHDQGQSWDETSLDEDAILTTLQFIDADQAVVTGEYGLVFTSRDGGQSWDPAGSLPDEFYPHTSHFRSLDEGWVGGLNGFIWHTRDGGDSWRRQPTSTEVSIFGFISGEHGLYAVGDNTTVLSLNGSRWQSLPTPEQPLYLRAGQLLPNQQLLVAGGRGLLLNLELPKALAASTD</sequence>
<dbReference type="Pfam" id="PF14870">
    <property type="entry name" value="PSII_BNR"/>
    <property type="match status" value="1"/>
</dbReference>
<dbReference type="STRING" id="1002526.SAMN05216578_101299"/>
<dbReference type="Gene3D" id="2.130.10.10">
    <property type="entry name" value="YVTN repeat-like/Quinoprotein amine dehydrogenase"/>
    <property type="match status" value="2"/>
</dbReference>
<dbReference type="PANTHER" id="PTHR47199">
    <property type="entry name" value="PHOTOSYSTEM II STABILITY/ASSEMBLY FACTOR HCF136, CHLOROPLASTIC"/>
    <property type="match status" value="1"/>
</dbReference>
<name>A0A1I5ZSS7_9GAMM</name>
<dbReference type="PANTHER" id="PTHR47199:SF2">
    <property type="entry name" value="PHOTOSYSTEM II STABILITY_ASSEMBLY FACTOR HCF136, CHLOROPLASTIC"/>
    <property type="match status" value="1"/>
</dbReference>
<dbReference type="AlphaFoldDB" id="A0A1I5ZSS7"/>
<dbReference type="GO" id="GO:0009523">
    <property type="term" value="C:photosystem II"/>
    <property type="evidence" value="ECO:0007669"/>
    <property type="project" value="UniProtKB-KW"/>
</dbReference>
<dbReference type="InterPro" id="IPR015943">
    <property type="entry name" value="WD40/YVTN_repeat-like_dom_sf"/>
</dbReference>
<dbReference type="RefSeq" id="WP_090536259.1">
    <property type="nucleotide sequence ID" value="NZ_FOYD01000001.1"/>
</dbReference>
<evidence type="ECO:0000256" key="2">
    <source>
        <dbReference type="ARBA" id="ARBA00023276"/>
    </source>
</evidence>
<dbReference type="SUPFAM" id="SSF110296">
    <property type="entry name" value="Oligoxyloglucan reducing end-specific cellobiohydrolase"/>
    <property type="match status" value="1"/>
</dbReference>
<accession>A0A1I5ZSS7</accession>
<evidence type="ECO:0000313" key="5">
    <source>
        <dbReference type="Proteomes" id="UP000242815"/>
    </source>
</evidence>
<protein>
    <recommendedName>
        <fullName evidence="3">Photosynthesis system II assembly factor Ycf48/Hcf136-like domain-containing protein</fullName>
    </recommendedName>
</protein>
<dbReference type="OrthoDB" id="9813892at2"/>
<dbReference type="EMBL" id="FOYD01000001">
    <property type="protein sequence ID" value="SFQ59492.1"/>
    <property type="molecule type" value="Genomic_DNA"/>
</dbReference>
<gene>
    <name evidence="4" type="ORF">SAMN05216578_101299</name>
</gene>
<reference evidence="4 5" key="1">
    <citation type="submission" date="2016-10" db="EMBL/GenBank/DDBJ databases">
        <authorList>
            <person name="de Groot N.N."/>
        </authorList>
    </citation>
    <scope>NUCLEOTIDE SEQUENCE [LARGE SCALE GENOMIC DNA]</scope>
    <source>
        <strain evidence="4 5">JCM 18415</strain>
    </source>
</reference>
<organism evidence="4 5">
    <name type="scientific">Halopseudomonas formosensis</name>
    <dbReference type="NCBI Taxonomy" id="1002526"/>
    <lineage>
        <taxon>Bacteria</taxon>
        <taxon>Pseudomonadati</taxon>
        <taxon>Pseudomonadota</taxon>
        <taxon>Gammaproteobacteria</taxon>
        <taxon>Pseudomonadales</taxon>
        <taxon>Pseudomonadaceae</taxon>
        <taxon>Halopseudomonas</taxon>
    </lineage>
</organism>
<evidence type="ECO:0000259" key="3">
    <source>
        <dbReference type="Pfam" id="PF14870"/>
    </source>
</evidence>